<keyword evidence="8 9" id="KW-0012">Acyltransferase</keyword>
<feature type="short sequence motif" description="HXXXXD motif" evidence="9">
    <location>
        <begin position="126"/>
        <end position="131"/>
    </location>
</feature>
<evidence type="ECO:0000313" key="11">
    <source>
        <dbReference type="Proteomes" id="UP000318148"/>
    </source>
</evidence>
<gene>
    <name evidence="9 10" type="primary">lpxL</name>
    <name evidence="10" type="ORF">EVB02_02920</name>
</gene>
<sequence length="304" mass="35532">MEPKFKLMFLAPKYWTTWLFLGLWRLVIFLPFPILLAIGWCLGIILFLIPSSRKHVARKNIEICFPDLTQKQKESLLFKNFINLGLAVIETGIAWWWSIKRLSRIVHFEGLEHLDSENGVLLLGIHYTTLEIGAASILLRRQMDGMYREHKNEVFNYVQLMGRRSKSNQCILYERRDVRSMMKALKNGRTVWYGPDQDYGIVQGMFVPFFGTEAATVTGTSRFARVSDAAVVPFSHIRLPRAEGYKVVIYPKLENFPSEDLKQDTTRVNAEIERLIMIKPDQYLWVHRRFKNRPEGDKDLYQPS</sequence>
<dbReference type="Proteomes" id="UP000318148">
    <property type="component" value="Unassembled WGS sequence"/>
</dbReference>
<keyword evidence="2 9" id="KW-0997">Cell inner membrane</keyword>
<evidence type="ECO:0000256" key="7">
    <source>
        <dbReference type="ARBA" id="ARBA00023136"/>
    </source>
</evidence>
<dbReference type="NCBIfam" id="TIGR02207">
    <property type="entry name" value="lipid_A_htrB"/>
    <property type="match status" value="1"/>
</dbReference>
<comment type="caution">
    <text evidence="10">The sequence shown here is derived from an EMBL/GenBank/DDBJ whole genome shotgun (WGS) entry which is preliminary data.</text>
</comment>
<organism evidence="10 11">
    <name type="scientific">SAR92 clade bacterium</name>
    <dbReference type="NCBI Taxonomy" id="2315479"/>
    <lineage>
        <taxon>Bacteria</taxon>
        <taxon>Pseudomonadati</taxon>
        <taxon>Pseudomonadota</taxon>
        <taxon>Gammaproteobacteria</taxon>
        <taxon>Cellvibrionales</taxon>
        <taxon>Porticoccaceae</taxon>
        <taxon>SAR92 clade</taxon>
    </lineage>
</organism>
<dbReference type="GO" id="GO:0036104">
    <property type="term" value="P:Kdo2-lipid A biosynthetic process"/>
    <property type="evidence" value="ECO:0007669"/>
    <property type="project" value="UniProtKB-UniRule"/>
</dbReference>
<dbReference type="AlphaFoldDB" id="A0A520LL61"/>
<evidence type="ECO:0000256" key="1">
    <source>
        <dbReference type="ARBA" id="ARBA00022475"/>
    </source>
</evidence>
<evidence type="ECO:0000256" key="4">
    <source>
        <dbReference type="ARBA" id="ARBA00022692"/>
    </source>
</evidence>
<dbReference type="GO" id="GO:0008913">
    <property type="term" value="F:Kdo2-lipid IVA acyltransferase activity"/>
    <property type="evidence" value="ECO:0007669"/>
    <property type="project" value="UniProtKB-EC"/>
</dbReference>
<dbReference type="PANTHER" id="PTHR30606">
    <property type="entry name" value="LIPID A BIOSYNTHESIS LAUROYL ACYLTRANSFERASE"/>
    <property type="match status" value="1"/>
</dbReference>
<evidence type="ECO:0000256" key="3">
    <source>
        <dbReference type="ARBA" id="ARBA00022679"/>
    </source>
</evidence>
<feature type="transmembrane region" description="Helical" evidence="9">
    <location>
        <begin position="81"/>
        <end position="99"/>
    </location>
</feature>
<proteinExistence type="inferred from homology"/>
<dbReference type="GO" id="GO:0009103">
    <property type="term" value="P:lipopolysaccharide biosynthetic process"/>
    <property type="evidence" value="ECO:0007669"/>
    <property type="project" value="UniProtKB-UniRule"/>
</dbReference>
<feature type="transmembrane region" description="Helical" evidence="9">
    <location>
        <begin position="119"/>
        <end position="139"/>
    </location>
</feature>
<keyword evidence="7 9" id="KW-0472">Membrane</keyword>
<dbReference type="HAMAP" id="MF_01942">
    <property type="entry name" value="Lipid_A_LpxL_LpxP"/>
    <property type="match status" value="1"/>
</dbReference>
<dbReference type="InterPro" id="IPR011920">
    <property type="entry name" value="Lipid_A_LpxL_LpxP"/>
</dbReference>
<comment type="subcellular location">
    <subcellularLocation>
        <location evidence="9">Cell inner membrane</location>
        <topology evidence="9">Single-pass membrane protein</topology>
    </subcellularLocation>
</comment>
<keyword evidence="6 9" id="KW-1133">Transmembrane helix</keyword>
<comment type="pathway">
    <text evidence="9">Bacterial outer membrane biogenesis; lipopolysaccharide biosynthesis.</text>
</comment>
<evidence type="ECO:0000256" key="6">
    <source>
        <dbReference type="ARBA" id="ARBA00022989"/>
    </source>
</evidence>
<reference evidence="10 11" key="1">
    <citation type="submission" date="2019-02" db="EMBL/GenBank/DDBJ databases">
        <title>Prokaryotic population dynamics and viral predation in marine succession experiment using metagenomics: the confinement effect.</title>
        <authorList>
            <person name="Haro-Moreno J.M."/>
            <person name="Rodriguez-Valera F."/>
            <person name="Lopez-Perez M."/>
        </authorList>
    </citation>
    <scope>NUCLEOTIDE SEQUENCE [LARGE SCALE GENOMIC DNA]</scope>
    <source>
        <strain evidence="10">MED-G169</strain>
    </source>
</reference>
<protein>
    <recommendedName>
        <fullName evidence="9">Lipid A biosynthesis acyltransferase</fullName>
        <ecNumber evidence="9">2.3.1.241</ecNumber>
    </recommendedName>
    <alternativeName>
        <fullName evidence="9">Kdo(2)-lipid IV(A) acyltransferase</fullName>
    </alternativeName>
</protein>
<keyword evidence="1 9" id="KW-1003">Cell membrane</keyword>
<dbReference type="PIRSF" id="PIRSF026649">
    <property type="entry name" value="MsbB"/>
    <property type="match status" value="1"/>
</dbReference>
<dbReference type="UniPathway" id="UPA00360">
    <property type="reaction ID" value="UER00485"/>
</dbReference>
<comment type="catalytic activity">
    <reaction evidence="9">
        <text>an alpha-Kdo-(2-&gt;4)-alpha-Kdo-(2-&gt;6)-lipid IVA + a fatty acyl-[ACP] = an alpha-Kdo-(2-&gt;4)-alpha-Kdo-(2-&gt;6)-(acyl)-lipid IVA + holo-[ACP]</text>
        <dbReference type="Rhea" id="RHEA:69396"/>
        <dbReference type="Rhea" id="RHEA-COMP:9685"/>
        <dbReference type="Rhea" id="RHEA-COMP:14125"/>
        <dbReference type="ChEBI" id="CHEBI:64479"/>
        <dbReference type="ChEBI" id="CHEBI:138651"/>
        <dbReference type="ChEBI" id="CHEBI:176429"/>
        <dbReference type="ChEBI" id="CHEBI:176430"/>
        <dbReference type="EC" id="2.3.1.241"/>
    </reaction>
</comment>
<keyword evidence="4 9" id="KW-0812">Transmembrane</keyword>
<comment type="caution">
    <text evidence="9">Lacks conserved residue(s) required for the propagation of feature annotation.</text>
</comment>
<dbReference type="GO" id="GO:0009245">
    <property type="term" value="P:lipid A biosynthetic process"/>
    <property type="evidence" value="ECO:0007669"/>
    <property type="project" value="InterPro"/>
</dbReference>
<name>A0A520LL61_9GAMM</name>
<accession>A0A520LL61</accession>
<dbReference type="InterPro" id="IPR004960">
    <property type="entry name" value="LipA_acyltrans"/>
</dbReference>
<keyword evidence="3 9" id="KW-0808">Transferase</keyword>
<evidence type="ECO:0000256" key="5">
    <source>
        <dbReference type="ARBA" id="ARBA00022985"/>
    </source>
</evidence>
<comment type="pathway">
    <text evidence="9">Glycolipid biosynthesis; KDO(2)-lipid A biosynthesis; KDO(2)-lipid A from CMP-3-deoxy-D-manno-octulosonate and lipid IV(A): step 3/4.</text>
</comment>
<dbReference type="EMBL" id="SHBO01000032">
    <property type="protein sequence ID" value="RZO06024.1"/>
    <property type="molecule type" value="Genomic_DNA"/>
</dbReference>
<dbReference type="EC" id="2.3.1.241" evidence="9"/>
<dbReference type="GO" id="GO:0005886">
    <property type="term" value="C:plasma membrane"/>
    <property type="evidence" value="ECO:0007669"/>
    <property type="project" value="UniProtKB-SubCell"/>
</dbReference>
<dbReference type="UniPathway" id="UPA00030"/>
<evidence type="ECO:0000256" key="8">
    <source>
        <dbReference type="ARBA" id="ARBA00023315"/>
    </source>
</evidence>
<evidence type="ECO:0000256" key="2">
    <source>
        <dbReference type="ARBA" id="ARBA00022519"/>
    </source>
</evidence>
<keyword evidence="5 9" id="KW-0448">Lipopolysaccharide biosynthesis</keyword>
<dbReference type="CDD" id="cd07984">
    <property type="entry name" value="LPLAT_LABLAT-like"/>
    <property type="match status" value="1"/>
</dbReference>
<evidence type="ECO:0000256" key="9">
    <source>
        <dbReference type="HAMAP-Rule" id="MF_01942"/>
    </source>
</evidence>
<dbReference type="PANTHER" id="PTHR30606:SF9">
    <property type="entry name" value="LIPID A BIOSYNTHESIS LAUROYLTRANSFERASE"/>
    <property type="match status" value="1"/>
</dbReference>
<feature type="transmembrane region" description="Helical" evidence="9">
    <location>
        <begin position="23"/>
        <end position="49"/>
    </location>
</feature>
<comment type="function">
    <text evidence="9">Catalyzes the transfer of an acyl chain from an acyl-[acyl-carrier-protein] (ACP) to a Kdo(2)-lipid IV(A) to form a Kdo(2)-(acyl)-lipid IV(A).</text>
</comment>
<dbReference type="Pfam" id="PF03279">
    <property type="entry name" value="Lip_A_acyltrans"/>
    <property type="match status" value="1"/>
</dbReference>
<comment type="similarity">
    <text evidence="9">Belongs to the LpxL/LpxM/LpxP family.</text>
</comment>
<evidence type="ECO:0000313" key="10">
    <source>
        <dbReference type="EMBL" id="RZO06024.1"/>
    </source>
</evidence>